<evidence type="ECO:0000256" key="1">
    <source>
        <dbReference type="SAM" id="MobiDB-lite"/>
    </source>
</evidence>
<name>A0A176VUE9_MARPO</name>
<dbReference type="EMBL" id="LVLJ01002686">
    <property type="protein sequence ID" value="OAE24043.1"/>
    <property type="molecule type" value="Genomic_DNA"/>
</dbReference>
<feature type="compositionally biased region" description="Basic and acidic residues" evidence="1">
    <location>
        <begin position="399"/>
        <end position="416"/>
    </location>
</feature>
<dbReference type="AlphaFoldDB" id="A0A176VUE9"/>
<proteinExistence type="predicted"/>
<comment type="caution">
    <text evidence="2">The sequence shown here is derived from an EMBL/GenBank/DDBJ whole genome shotgun (WGS) entry which is preliminary data.</text>
</comment>
<feature type="region of interest" description="Disordered" evidence="1">
    <location>
        <begin position="1"/>
        <end position="26"/>
    </location>
</feature>
<feature type="region of interest" description="Disordered" evidence="1">
    <location>
        <begin position="395"/>
        <end position="416"/>
    </location>
</feature>
<organism evidence="2 3">
    <name type="scientific">Marchantia polymorpha subsp. ruderalis</name>
    <dbReference type="NCBI Taxonomy" id="1480154"/>
    <lineage>
        <taxon>Eukaryota</taxon>
        <taxon>Viridiplantae</taxon>
        <taxon>Streptophyta</taxon>
        <taxon>Embryophyta</taxon>
        <taxon>Marchantiophyta</taxon>
        <taxon>Marchantiopsida</taxon>
        <taxon>Marchantiidae</taxon>
        <taxon>Marchantiales</taxon>
        <taxon>Marchantiaceae</taxon>
        <taxon>Marchantia</taxon>
    </lineage>
</organism>
<protein>
    <submittedName>
        <fullName evidence="2">Uncharacterized protein</fullName>
    </submittedName>
</protein>
<dbReference type="Proteomes" id="UP000077202">
    <property type="component" value="Unassembled WGS sequence"/>
</dbReference>
<keyword evidence="3" id="KW-1185">Reference proteome</keyword>
<accession>A0A176VUE9</accession>
<reference evidence="2" key="1">
    <citation type="submission" date="2016-03" db="EMBL/GenBank/DDBJ databases">
        <title>Mechanisms controlling the formation of the plant cell surface in tip-growing cells are functionally conserved among land plants.</title>
        <authorList>
            <person name="Honkanen S."/>
            <person name="Jones V.A."/>
            <person name="Morieri G."/>
            <person name="Champion C."/>
            <person name="Hetherington A.J."/>
            <person name="Kelly S."/>
            <person name="Saint-Marcoux D."/>
            <person name="Proust H."/>
            <person name="Prescott H."/>
            <person name="Dolan L."/>
        </authorList>
    </citation>
    <scope>NUCLEOTIDE SEQUENCE [LARGE SCALE GENOMIC DNA]</scope>
    <source>
        <tissue evidence="2">Whole gametophyte</tissue>
    </source>
</reference>
<evidence type="ECO:0000313" key="2">
    <source>
        <dbReference type="EMBL" id="OAE24043.1"/>
    </source>
</evidence>
<feature type="compositionally biased region" description="Polar residues" evidence="1">
    <location>
        <begin position="245"/>
        <end position="259"/>
    </location>
</feature>
<evidence type="ECO:0000313" key="3">
    <source>
        <dbReference type="Proteomes" id="UP000077202"/>
    </source>
</evidence>
<sequence length="509" mass="57958">MDGRSLSKFSKDRRHSTRRKGDSTTAVRRCQIERFGEDKENSGATNYVFERGILRELYNRNKSPSGSREEKAAPYRAQVQAAEETEESEQEMRRERDLEKAWIEIAEEERPDEDENFAEVDHEVRLSKLKDTVFRKVQYNRPVEFYGECMKRSPFTKGSDKLRYTDAQWGAKPLQTLPLECKATSTTERRANLQGETIYRSSEMPTIHRLTRSGSILKRTTVAQKSLKDTPEHVKGSSGRPGKVENQNPFLKTSSPKSSRFTEARSYRGMSCESPLHLGVTRDGSMSTSAASGRTPVREFATVPNTPGAIQGRKLSGSQTGITEAADMARQRSVAERARLNETLRSIIQDHQTEVGSKQELPSWVERFWKSIFRFISCSSSVDVVKSRSRPPKTAVSHAYEKYSKSPESSSAHEDVNLKRVVSSSRSGGSKSSATFVGFDYMYKSGKFVHKHVHDKFAYKYFRERLWEGFQGPSAALYVSQYCRWNGDRMAVQAAEYAMDRHFKLMQIS</sequence>
<gene>
    <name evidence="2" type="ORF">AXG93_2402s1010</name>
</gene>
<feature type="region of interest" description="Disordered" evidence="1">
    <location>
        <begin position="224"/>
        <end position="268"/>
    </location>
</feature>
<feature type="compositionally biased region" description="Basic and acidic residues" evidence="1">
    <location>
        <begin position="226"/>
        <end position="235"/>
    </location>
</feature>
<feature type="region of interest" description="Disordered" evidence="1">
    <location>
        <begin position="59"/>
        <end position="94"/>
    </location>
</feature>